<keyword evidence="11" id="KW-1185">Reference proteome</keyword>
<evidence type="ECO:0000256" key="3">
    <source>
        <dbReference type="ARBA" id="ARBA00022816"/>
    </source>
</evidence>
<dbReference type="KEGG" id="pfy:PFICI_12469"/>
<dbReference type="STRING" id="1229662.W3WNM8"/>
<keyword evidence="4" id="KW-0653">Protein transport</keyword>
<dbReference type="InterPro" id="IPR044840">
    <property type="entry name" value="Nup188"/>
</dbReference>
<keyword evidence="6" id="KW-0906">Nuclear pore complex</keyword>
<gene>
    <name evidence="10" type="ORF">PFICI_12469</name>
</gene>
<feature type="domain" description="Nucleoporin Nup188 N-terminal subdomain III" evidence="9">
    <location>
        <begin position="709"/>
        <end position="1157"/>
    </location>
</feature>
<dbReference type="OMA" id="HSWKFFA"/>
<keyword evidence="2" id="KW-0813">Transport</keyword>
<evidence type="ECO:0000256" key="6">
    <source>
        <dbReference type="ARBA" id="ARBA00023132"/>
    </source>
</evidence>
<dbReference type="RefSeq" id="XP_007839241.1">
    <property type="nucleotide sequence ID" value="XM_007841050.1"/>
</dbReference>
<evidence type="ECO:0000259" key="8">
    <source>
        <dbReference type="Pfam" id="PF18378"/>
    </source>
</evidence>
<reference evidence="11" key="1">
    <citation type="journal article" date="2015" name="BMC Genomics">
        <title>Genomic and transcriptomic analysis of the endophytic fungus Pestalotiopsis fici reveals its lifestyle and high potential for synthesis of natural products.</title>
        <authorList>
            <person name="Wang X."/>
            <person name="Zhang X."/>
            <person name="Liu L."/>
            <person name="Xiang M."/>
            <person name="Wang W."/>
            <person name="Sun X."/>
            <person name="Che Y."/>
            <person name="Guo L."/>
            <person name="Liu G."/>
            <person name="Guo L."/>
            <person name="Wang C."/>
            <person name="Yin W.B."/>
            <person name="Stadler M."/>
            <person name="Zhang X."/>
            <person name="Liu X."/>
        </authorList>
    </citation>
    <scope>NUCLEOTIDE SEQUENCE [LARGE SCALE GENOMIC DNA]</scope>
    <source>
        <strain evidence="11">W106-1 / CGMCC3.15140</strain>
    </source>
</reference>
<dbReference type="Proteomes" id="UP000030651">
    <property type="component" value="Unassembled WGS sequence"/>
</dbReference>
<proteinExistence type="predicted"/>
<evidence type="ECO:0000256" key="7">
    <source>
        <dbReference type="ARBA" id="ARBA00023242"/>
    </source>
</evidence>
<dbReference type="FunCoup" id="W3WNM8">
    <property type="interactions" value="128"/>
</dbReference>
<sequence length="1834" mass="202291">MAPQLVDKVYLPDLEPCLKGEITVLSWRLVASALADTTGHRQGSQAIVDFLTNPAVQAFFTKPGTVFETVNNANDPHKQAFETRTSAVQVTPAPSDKYDIKTIKDDSTWLSKNARINLLAALRIVVIEFQSRPRSQLTGPISTQDVANLQEAAGATNAQASNILPGLNLAATRDAVELQSDFERDDARRRRIFKTYLAERRYFAMTTDHLFTLMLHEQLPSCSANDATRRIRDSFLEAYGLTSQTPSAEGPAKTYHALIAQYFTLTSDNIKACEDITSTAEDQNLHDDEMQIEWMKTFLTEAIHAMTVSFQLLDLCSQVLVSPELLKQWFQFIGDTSFLDVLGTVEGIAQLIPPVQCLVCVISLTLLNLPRVMGHFSGEQEVDSSIEYLGYSDALLMVHEVIINAVDRNVASALPVALAWVPVLHSMYSSYQQRAEQRDAIQNQKAIESYDSGTQMIPGAGRRNSAGSITTIDKTGYDDFLAMTSMERDIQPALLLGAAATGDGLVYEIVSEMARCLGSSETAIFASSVGSRMRMSLISLLKCTHSFIGYKGEPIMALLALLSGGDGYWQLTTPSILLPKDDIILRTLGDEFTLENFLLQALQRFPYEFLPFISFCRQLASTTHSTGENHDAVLKLLKKTPHITFELPNDFNEYELAQEDEGLNAMRFLDDFPLFEITSSRKRVSAEEDSFVIPAGTYGRFMSDSGRIVLMEYEHSTLALLGKRLAVNLSPSIYRLELGVLSDEEVAEIISLFATLIRVETTKASRNSDKEHATVPGLAIVAEASSALKRTKDIISVVCDILDVYLENEPDSAMLSIVTACLQFLHAIVPLQPGRVWSYIGRCALLSNESRGGRLSRLTGTLELSSEQYNFLITATRLFNTLVDSAMSSSVQRKTPSKANTRQQGFENVWLGVSDKLITQVTFAISQASVDMLESSSTWRFSSELQRTVLIRDLIPILNKFILHTYSMGELTSKKKLTAPLEMAAKYIIDSFLAPSSGSLRIQPLLATLAVAVHWPGTTVYANGLKALSDRTIAVLQLATTLVRVANLFDQSSTTIELQLFKASPFIARVCAAHEGFRGPTISLLEALVVSAGEATGEPPSLLGYLGPQTSRSFLQLLSSLDKPFNQTAEVSIVWRFFSTIVRNRQQWMANCLLTGKTPRDARNGHDKASQPSANSVLLSALDRLSSISSIPPAEALSILDFITSAQNYWPWTIFNMQKNTAFMTALRKYVKDLKSSNVISKANMLQACDEARLAAYIAETFAMQLFHLRQMGQADGLAKDLAQDLDYFLREGVLVSGYNDSLHANFARNFDNKYTGCSLSEFKRTLLEPRSLGNEYYYALNYADTMLKFDNGWSGVRGNGFKSEMEKANANLSLVDAQIALFHAWEFLLLELSHCLPNSDALKKQTLQVAEQCLEANEATQGHEQIFERLTESRVNLALLLVQRVADNTPSAADVAQLLNALWSTVSIIKEPYQSESISLYRTLLKLLYVTLRAQVKASDAKLTKSVAQKRAVNDSSSNVSQTVLGILDGVVAKGFRTLVSLIHDSDASVYPEDIAILNAILQACLCVPGISQNQTQIVNIMAAHDAVHVAVSLFSWADKLAEKGDPVYGELSLLFLLELSALPVVAEQLACDGLLNNLTSASLANYLNRPNVSPFADSVGPQRCYSIWAKGVVPLLLNVLTALGPTIAPEVAYVLNQFPNLTAASIERFEAPGVSRTQTDRSKSSYITLLAVSEIHDLALLTRVLGALRANNVRDIPEVEWDAASALENVEFWLGSRKILRERLVPLGQREIEWKGSKPTESGKARGYESRLEEKVVEQLEGVRAVLGEELE</sequence>
<evidence type="ECO:0000256" key="5">
    <source>
        <dbReference type="ARBA" id="ARBA00023010"/>
    </source>
</evidence>
<dbReference type="GeneID" id="19277482"/>
<dbReference type="GO" id="GO:0044611">
    <property type="term" value="C:nuclear pore inner ring"/>
    <property type="evidence" value="ECO:0007669"/>
    <property type="project" value="TreeGrafter"/>
</dbReference>
<dbReference type="Pfam" id="PF21093">
    <property type="entry name" value="Nup188_N-subdom_III"/>
    <property type="match status" value="1"/>
</dbReference>
<evidence type="ECO:0000256" key="1">
    <source>
        <dbReference type="ARBA" id="ARBA00004567"/>
    </source>
</evidence>
<dbReference type="Pfam" id="PF21094">
    <property type="entry name" value="Nup188_SH3-like"/>
    <property type="match status" value="1"/>
</dbReference>
<keyword evidence="3" id="KW-0509">mRNA transport</keyword>
<organism evidence="10 11">
    <name type="scientific">Pestalotiopsis fici (strain W106-1 / CGMCC3.15140)</name>
    <dbReference type="NCBI Taxonomy" id="1229662"/>
    <lineage>
        <taxon>Eukaryota</taxon>
        <taxon>Fungi</taxon>
        <taxon>Dikarya</taxon>
        <taxon>Ascomycota</taxon>
        <taxon>Pezizomycotina</taxon>
        <taxon>Sordariomycetes</taxon>
        <taxon>Xylariomycetidae</taxon>
        <taxon>Amphisphaeriales</taxon>
        <taxon>Sporocadaceae</taxon>
        <taxon>Pestalotiopsis</taxon>
    </lineage>
</organism>
<evidence type="ECO:0000313" key="10">
    <source>
        <dbReference type="EMBL" id="ETS75525.1"/>
    </source>
</evidence>
<name>W3WNM8_PESFW</name>
<evidence type="ECO:0000256" key="2">
    <source>
        <dbReference type="ARBA" id="ARBA00022448"/>
    </source>
</evidence>
<comment type="subcellular location">
    <subcellularLocation>
        <location evidence="1">Nucleus</location>
        <location evidence="1">Nuclear pore complex</location>
    </subcellularLocation>
</comment>
<dbReference type="EMBL" id="KI912118">
    <property type="protein sequence ID" value="ETS75525.1"/>
    <property type="molecule type" value="Genomic_DNA"/>
</dbReference>
<dbReference type="GO" id="GO:0006606">
    <property type="term" value="P:protein import into nucleus"/>
    <property type="evidence" value="ECO:0007669"/>
    <property type="project" value="TreeGrafter"/>
</dbReference>
<dbReference type="PANTHER" id="PTHR31431">
    <property type="entry name" value="NUCLEOPORIN NUP188 HOMOLOG"/>
    <property type="match status" value="1"/>
</dbReference>
<dbReference type="Gene3D" id="1.25.10.70">
    <property type="match status" value="1"/>
</dbReference>
<evidence type="ECO:0000259" key="9">
    <source>
        <dbReference type="Pfam" id="PF21093"/>
    </source>
</evidence>
<keyword evidence="7" id="KW-0539">Nucleus</keyword>
<evidence type="ECO:0000313" key="11">
    <source>
        <dbReference type="Proteomes" id="UP000030651"/>
    </source>
</evidence>
<dbReference type="HOGENOM" id="CLU_001029_0_0_1"/>
<dbReference type="Pfam" id="PF18378">
    <property type="entry name" value="Nup188_C"/>
    <property type="match status" value="1"/>
</dbReference>
<dbReference type="InParanoid" id="W3WNM8"/>
<dbReference type="InterPro" id="IPR041634">
    <property type="entry name" value="Nup188_C"/>
</dbReference>
<dbReference type="GO" id="GO:0051028">
    <property type="term" value="P:mRNA transport"/>
    <property type="evidence" value="ECO:0007669"/>
    <property type="project" value="UniProtKB-KW"/>
</dbReference>
<accession>W3WNM8</accession>
<dbReference type="PANTHER" id="PTHR31431:SF1">
    <property type="entry name" value="NUCLEOPORIN NUP188"/>
    <property type="match status" value="1"/>
</dbReference>
<dbReference type="GO" id="GO:0017056">
    <property type="term" value="F:structural constituent of nuclear pore"/>
    <property type="evidence" value="ECO:0007669"/>
    <property type="project" value="InterPro"/>
</dbReference>
<dbReference type="InterPro" id="IPR048883">
    <property type="entry name" value="Nup188_N-subdom_III"/>
</dbReference>
<dbReference type="OrthoDB" id="102511at2759"/>
<protein>
    <submittedName>
        <fullName evidence="10">Uncharacterized protein</fullName>
    </submittedName>
</protein>
<dbReference type="eggNOG" id="ENOG502QQFV">
    <property type="taxonomic scope" value="Eukaryota"/>
</dbReference>
<keyword evidence="5" id="KW-0811">Translocation</keyword>
<dbReference type="GO" id="GO:0006405">
    <property type="term" value="P:RNA export from nucleus"/>
    <property type="evidence" value="ECO:0007669"/>
    <property type="project" value="TreeGrafter"/>
</dbReference>
<evidence type="ECO:0000256" key="4">
    <source>
        <dbReference type="ARBA" id="ARBA00022927"/>
    </source>
</evidence>
<feature type="domain" description="Nuclear pore protein Nup188 C-terminal" evidence="8">
    <location>
        <begin position="1459"/>
        <end position="1829"/>
    </location>
</feature>